<organism evidence="2 3">
    <name type="scientific">Araneus ventricosus</name>
    <name type="common">Orbweaver spider</name>
    <name type="synonym">Epeira ventricosa</name>
    <dbReference type="NCBI Taxonomy" id="182803"/>
    <lineage>
        <taxon>Eukaryota</taxon>
        <taxon>Metazoa</taxon>
        <taxon>Ecdysozoa</taxon>
        <taxon>Arthropoda</taxon>
        <taxon>Chelicerata</taxon>
        <taxon>Arachnida</taxon>
        <taxon>Araneae</taxon>
        <taxon>Araneomorphae</taxon>
        <taxon>Entelegynae</taxon>
        <taxon>Araneoidea</taxon>
        <taxon>Araneidae</taxon>
        <taxon>Araneus</taxon>
    </lineage>
</organism>
<comment type="caution">
    <text evidence="2">The sequence shown here is derived from an EMBL/GenBank/DDBJ whole genome shotgun (WGS) entry which is preliminary data.</text>
</comment>
<keyword evidence="3" id="KW-1185">Reference proteome</keyword>
<evidence type="ECO:0000256" key="1">
    <source>
        <dbReference type="SAM" id="MobiDB-lite"/>
    </source>
</evidence>
<feature type="compositionally biased region" description="Basic and acidic residues" evidence="1">
    <location>
        <begin position="18"/>
        <end position="27"/>
    </location>
</feature>
<feature type="compositionally biased region" description="Basic and acidic residues" evidence="1">
    <location>
        <begin position="54"/>
        <end position="69"/>
    </location>
</feature>
<accession>A0A4Y2FRW0</accession>
<reference evidence="2 3" key="1">
    <citation type="journal article" date="2019" name="Sci. Rep.">
        <title>Orb-weaving spider Araneus ventricosus genome elucidates the spidroin gene catalogue.</title>
        <authorList>
            <person name="Kono N."/>
            <person name="Nakamura H."/>
            <person name="Ohtoshi R."/>
            <person name="Moran D.A.P."/>
            <person name="Shinohara A."/>
            <person name="Yoshida Y."/>
            <person name="Fujiwara M."/>
            <person name="Mori M."/>
            <person name="Tomita M."/>
            <person name="Arakawa K."/>
        </authorList>
    </citation>
    <scope>NUCLEOTIDE SEQUENCE [LARGE SCALE GENOMIC DNA]</scope>
</reference>
<dbReference type="AlphaFoldDB" id="A0A4Y2FRW0"/>
<dbReference type="Proteomes" id="UP000499080">
    <property type="component" value="Unassembled WGS sequence"/>
</dbReference>
<feature type="compositionally biased region" description="Acidic residues" evidence="1">
    <location>
        <begin position="35"/>
        <end position="53"/>
    </location>
</feature>
<feature type="compositionally biased region" description="Acidic residues" evidence="1">
    <location>
        <begin position="70"/>
        <end position="87"/>
    </location>
</feature>
<name>A0A4Y2FRW0_ARAVE</name>
<feature type="non-terminal residue" evidence="2">
    <location>
        <position position="1"/>
    </location>
</feature>
<protein>
    <submittedName>
        <fullName evidence="2">Uncharacterized protein</fullName>
    </submittedName>
</protein>
<gene>
    <name evidence="2" type="ORF">AVEN_164456_1</name>
</gene>
<sequence length="168" mass="19249">DLENRRKVYTGKTFSGQGDEKTREVPKEATITEVKEEEEEEEGAVEEVEVVDDEKDKGEEAQKKHADEEKVADEEDEEKAAAEDDVEEEEVMADQVIVYDLLTTVILITITYYNTVLQDTIARVAGRLENREWSGNFGRRGKVREIYSKTGNFLILIACDNSLIFFYK</sequence>
<feature type="region of interest" description="Disordered" evidence="1">
    <location>
        <begin position="1"/>
        <end position="87"/>
    </location>
</feature>
<proteinExistence type="predicted"/>
<evidence type="ECO:0000313" key="3">
    <source>
        <dbReference type="Proteomes" id="UP000499080"/>
    </source>
</evidence>
<evidence type="ECO:0000313" key="2">
    <source>
        <dbReference type="EMBL" id="GBM43767.1"/>
    </source>
</evidence>
<dbReference type="EMBL" id="BGPR01251576">
    <property type="protein sequence ID" value="GBM43767.1"/>
    <property type="molecule type" value="Genomic_DNA"/>
</dbReference>